<dbReference type="EMBL" id="CH476739">
    <property type="protein sequence ID" value="EIE86299.1"/>
    <property type="molecule type" value="Genomic_DNA"/>
</dbReference>
<reference evidence="1 2" key="1">
    <citation type="journal article" date="2009" name="PLoS Genet.">
        <title>Genomic analysis of the basal lineage fungus Rhizopus oryzae reveals a whole-genome duplication.</title>
        <authorList>
            <person name="Ma L.-J."/>
            <person name="Ibrahim A.S."/>
            <person name="Skory C."/>
            <person name="Grabherr M.G."/>
            <person name="Burger G."/>
            <person name="Butler M."/>
            <person name="Elias M."/>
            <person name="Idnurm A."/>
            <person name="Lang B.F."/>
            <person name="Sone T."/>
            <person name="Abe A."/>
            <person name="Calvo S.E."/>
            <person name="Corrochano L.M."/>
            <person name="Engels R."/>
            <person name="Fu J."/>
            <person name="Hansberg W."/>
            <person name="Kim J.-M."/>
            <person name="Kodira C.D."/>
            <person name="Koehrsen M.J."/>
            <person name="Liu B."/>
            <person name="Miranda-Saavedra D."/>
            <person name="O'Leary S."/>
            <person name="Ortiz-Castellanos L."/>
            <person name="Poulter R."/>
            <person name="Rodriguez-Romero J."/>
            <person name="Ruiz-Herrera J."/>
            <person name="Shen Y.-Q."/>
            <person name="Zeng Q."/>
            <person name="Galagan J."/>
            <person name="Birren B.W."/>
            <person name="Cuomo C.A."/>
            <person name="Wickes B.L."/>
        </authorList>
    </citation>
    <scope>NUCLEOTIDE SEQUENCE [LARGE SCALE GENOMIC DNA]</scope>
    <source>
        <strain evidence="2">RA 99-880 / ATCC MYA-4621 / FGSC 9543 / NRRL 43880</strain>
    </source>
</reference>
<dbReference type="AlphaFoldDB" id="I1CCW9"/>
<dbReference type="VEuPathDB" id="FungiDB:RO3G_11010"/>
<organism evidence="1 2">
    <name type="scientific">Rhizopus delemar (strain RA 99-880 / ATCC MYA-4621 / FGSC 9543 / NRRL 43880)</name>
    <name type="common">Mucormycosis agent</name>
    <name type="synonym">Rhizopus arrhizus var. delemar</name>
    <dbReference type="NCBI Taxonomy" id="246409"/>
    <lineage>
        <taxon>Eukaryota</taxon>
        <taxon>Fungi</taxon>
        <taxon>Fungi incertae sedis</taxon>
        <taxon>Mucoromycota</taxon>
        <taxon>Mucoromycotina</taxon>
        <taxon>Mucoromycetes</taxon>
        <taxon>Mucorales</taxon>
        <taxon>Mucorineae</taxon>
        <taxon>Rhizopodaceae</taxon>
        <taxon>Rhizopus</taxon>
    </lineage>
</organism>
<sequence length="56" mass="6147">MLAAESCMVTYKDFVDILHPNLTTVSTSILKSRNVLLNASSDVLESVVSTVYNDLQ</sequence>
<proteinExistence type="predicted"/>
<accession>I1CCW9</accession>
<evidence type="ECO:0000313" key="2">
    <source>
        <dbReference type="Proteomes" id="UP000009138"/>
    </source>
</evidence>
<protein>
    <submittedName>
        <fullName evidence="1">Uncharacterized protein</fullName>
    </submittedName>
</protein>
<dbReference type="GeneID" id="93617975"/>
<keyword evidence="2" id="KW-1185">Reference proteome</keyword>
<dbReference type="RefSeq" id="XP_067521695.1">
    <property type="nucleotide sequence ID" value="XM_067665594.1"/>
</dbReference>
<dbReference type="Proteomes" id="UP000009138">
    <property type="component" value="Unassembled WGS sequence"/>
</dbReference>
<dbReference type="InParanoid" id="I1CCW9"/>
<gene>
    <name evidence="1" type="ORF">RO3G_11010</name>
</gene>
<evidence type="ECO:0000313" key="1">
    <source>
        <dbReference type="EMBL" id="EIE86299.1"/>
    </source>
</evidence>
<name>I1CCW9_RHIO9</name>